<keyword evidence="7" id="KW-1185">Reference proteome</keyword>
<keyword evidence="2 5" id="KW-0489">Methyltransferase</keyword>
<evidence type="ECO:0000313" key="7">
    <source>
        <dbReference type="Proteomes" id="UP000025227"/>
    </source>
</evidence>
<dbReference type="InterPro" id="IPR029063">
    <property type="entry name" value="SAM-dependent_MTases_sf"/>
</dbReference>
<feature type="domain" description="Methyltransferase" evidence="6">
    <location>
        <begin position="60"/>
        <end position="182"/>
    </location>
</feature>
<dbReference type="SUPFAM" id="SSF53335">
    <property type="entry name" value="S-adenosyl-L-methionine-dependent methyltransferases"/>
    <property type="match status" value="1"/>
</dbReference>
<organism evidence="7 8">
    <name type="scientific">Haemonchus contortus</name>
    <name type="common">Barber pole worm</name>
    <dbReference type="NCBI Taxonomy" id="6289"/>
    <lineage>
        <taxon>Eukaryota</taxon>
        <taxon>Metazoa</taxon>
        <taxon>Ecdysozoa</taxon>
        <taxon>Nematoda</taxon>
        <taxon>Chromadorea</taxon>
        <taxon>Rhabditida</taxon>
        <taxon>Rhabditina</taxon>
        <taxon>Rhabditomorpha</taxon>
        <taxon>Strongyloidea</taxon>
        <taxon>Trichostrongylidae</taxon>
        <taxon>Haemonchus</taxon>
    </lineage>
</organism>
<evidence type="ECO:0000256" key="4">
    <source>
        <dbReference type="ARBA" id="ARBA00022691"/>
    </source>
</evidence>
<dbReference type="EC" id="2.1.1.-" evidence="5"/>
<dbReference type="PANTHER" id="PTHR12843">
    <property type="entry name" value="PROTEIN-LYSINE N-METHYLTRANSFERASE METTL10"/>
    <property type="match status" value="1"/>
</dbReference>
<dbReference type="Pfam" id="PF13847">
    <property type="entry name" value="Methyltransf_31"/>
    <property type="match status" value="1"/>
</dbReference>
<evidence type="ECO:0000259" key="6">
    <source>
        <dbReference type="Pfam" id="PF13847"/>
    </source>
</evidence>
<dbReference type="InterPro" id="IPR026635">
    <property type="entry name" value="Efm4/METTL10"/>
</dbReference>
<sequence length="224" mass="24906">MSDDDGVDIAPSKLGTKSYWDSMYEMELHNFEDCGDEGEIWFGRIAEKRIVDFVTTHVSKSAPILDLGCGNGSVLRNLRKKGHTHLTGVDYCPAAIELAKRVSESDQDSSECSINFEVLDILSPARKCFSNQYSVVLDKGTWDAMSLSNDRESRLSAYKTAVIEALCYSGKFVILSCNFTRDELCKFFDDGVSLVFHSEIPPAHSINFGGRQGATFTGIVFEKR</sequence>
<protein>
    <recommendedName>
        <fullName evidence="5">Protein-lysine N-methyltransferase</fullName>
        <ecNumber evidence="5">2.1.1.-</ecNumber>
    </recommendedName>
</protein>
<keyword evidence="1 5" id="KW-0963">Cytoplasm</keyword>
<evidence type="ECO:0000256" key="1">
    <source>
        <dbReference type="ARBA" id="ARBA00022490"/>
    </source>
</evidence>
<dbReference type="CDD" id="cd02440">
    <property type="entry name" value="AdoMet_MTases"/>
    <property type="match status" value="1"/>
</dbReference>
<dbReference type="WBParaSite" id="HCON_00021430-00001">
    <property type="protein sequence ID" value="HCON_00021430-00001"/>
    <property type="gene ID" value="HCON_00021430"/>
</dbReference>
<dbReference type="GO" id="GO:0016279">
    <property type="term" value="F:protein-lysine N-methyltransferase activity"/>
    <property type="evidence" value="ECO:0007669"/>
    <property type="project" value="UniProtKB-UniRule"/>
</dbReference>
<dbReference type="GO" id="GO:0005737">
    <property type="term" value="C:cytoplasm"/>
    <property type="evidence" value="ECO:0007669"/>
    <property type="project" value="UniProtKB-SubCell"/>
</dbReference>
<proteinExistence type="inferred from homology"/>
<accession>A0A7I4XWJ1</accession>
<comment type="subcellular location">
    <subcellularLocation>
        <location evidence="5">Cytoplasm</location>
    </subcellularLocation>
</comment>
<dbReference type="AlphaFoldDB" id="A0A7I4XWJ1"/>
<dbReference type="PANTHER" id="PTHR12843:SF5">
    <property type="entry name" value="EEF1A LYSINE METHYLTRANSFERASE 2"/>
    <property type="match status" value="1"/>
</dbReference>
<dbReference type="OMA" id="PTPSFQF"/>
<dbReference type="Gene3D" id="3.40.50.150">
    <property type="entry name" value="Vaccinia Virus protein VP39"/>
    <property type="match status" value="1"/>
</dbReference>
<evidence type="ECO:0000256" key="3">
    <source>
        <dbReference type="ARBA" id="ARBA00022679"/>
    </source>
</evidence>
<keyword evidence="4 5" id="KW-0949">S-adenosyl-L-methionine</keyword>
<dbReference type="InterPro" id="IPR025714">
    <property type="entry name" value="Methyltranfer_dom"/>
</dbReference>
<keyword evidence="3 5" id="KW-0808">Transferase</keyword>
<comment type="function">
    <text evidence="5">S-adenosyl-L-methionine-dependent protein-lysine N-methyltransferase that methylates elongation factor 1-alpha.</text>
</comment>
<reference evidence="8" key="1">
    <citation type="submission" date="2020-12" db="UniProtKB">
        <authorList>
            <consortium name="WormBaseParasite"/>
        </authorList>
    </citation>
    <scope>IDENTIFICATION</scope>
    <source>
        <strain evidence="8">MHco3</strain>
    </source>
</reference>
<dbReference type="GO" id="GO:0032259">
    <property type="term" value="P:methylation"/>
    <property type="evidence" value="ECO:0007669"/>
    <property type="project" value="UniProtKB-KW"/>
</dbReference>
<evidence type="ECO:0000313" key="8">
    <source>
        <dbReference type="WBParaSite" id="HCON_00021430-00001"/>
    </source>
</evidence>
<comment type="similarity">
    <text evidence="5">Belongs to the class I-like SAM-binding methyltransferase superfamily. EFM4 family.</text>
</comment>
<dbReference type="Proteomes" id="UP000025227">
    <property type="component" value="Unplaced"/>
</dbReference>
<name>A0A7I4XWJ1_HAECO</name>
<evidence type="ECO:0000256" key="5">
    <source>
        <dbReference type="HAMAP-Rule" id="MF_03188"/>
    </source>
</evidence>
<dbReference type="OrthoDB" id="540004at2759"/>
<dbReference type="HAMAP" id="MF_03188">
    <property type="entry name" value="Methyltr_EFM4"/>
    <property type="match status" value="1"/>
</dbReference>
<evidence type="ECO:0000256" key="2">
    <source>
        <dbReference type="ARBA" id="ARBA00022603"/>
    </source>
</evidence>